<evidence type="ECO:0000256" key="3">
    <source>
        <dbReference type="ARBA" id="ARBA00022692"/>
    </source>
</evidence>
<comment type="similarity">
    <text evidence="8">Belongs to the insect chemoreceptor superfamily. Gustatory receptor (GR) family.</text>
</comment>
<dbReference type="Pfam" id="PF08395">
    <property type="entry name" value="7tm_7"/>
    <property type="match status" value="1"/>
</dbReference>
<keyword evidence="7 8" id="KW-0807">Transducer</keyword>
<dbReference type="GO" id="GO:0030425">
    <property type="term" value="C:dendrite"/>
    <property type="evidence" value="ECO:0007669"/>
    <property type="project" value="TreeGrafter"/>
</dbReference>
<dbReference type="OrthoDB" id="6604268at2759"/>
<feature type="transmembrane region" description="Helical" evidence="8">
    <location>
        <begin position="99"/>
        <end position="120"/>
    </location>
</feature>
<accession>A0A8S9XJH2</accession>
<comment type="caution">
    <text evidence="9">The sequence shown here is derived from an EMBL/GenBank/DDBJ whole genome shotgun (WGS) entry which is preliminary data.</text>
</comment>
<evidence type="ECO:0000256" key="6">
    <source>
        <dbReference type="ARBA" id="ARBA00023170"/>
    </source>
</evidence>
<evidence type="ECO:0000256" key="8">
    <source>
        <dbReference type="RuleBase" id="RU363108"/>
    </source>
</evidence>
<feature type="transmembrane region" description="Helical" evidence="8">
    <location>
        <begin position="471"/>
        <end position="489"/>
    </location>
</feature>
<dbReference type="InterPro" id="IPR013604">
    <property type="entry name" value="7TM_chemorcpt"/>
</dbReference>
<feature type="transmembrane region" description="Helical" evidence="8">
    <location>
        <begin position="271"/>
        <end position="290"/>
    </location>
</feature>
<evidence type="ECO:0000256" key="5">
    <source>
        <dbReference type="ARBA" id="ARBA00023136"/>
    </source>
</evidence>
<dbReference type="PANTHER" id="PTHR21143:SF133">
    <property type="entry name" value="GUSTATORY AND PHEROMONE RECEPTOR 32A-RELATED"/>
    <property type="match status" value="1"/>
</dbReference>
<reference evidence="9" key="1">
    <citation type="journal article" date="2021" name="Mol. Ecol. Resour.">
        <title>Apolygus lucorum genome provides insights into omnivorousness and mesophyll feeding.</title>
        <authorList>
            <person name="Liu Y."/>
            <person name="Liu H."/>
            <person name="Wang H."/>
            <person name="Huang T."/>
            <person name="Liu B."/>
            <person name="Yang B."/>
            <person name="Yin L."/>
            <person name="Li B."/>
            <person name="Zhang Y."/>
            <person name="Zhang S."/>
            <person name="Jiang F."/>
            <person name="Zhang X."/>
            <person name="Ren Y."/>
            <person name="Wang B."/>
            <person name="Wang S."/>
            <person name="Lu Y."/>
            <person name="Wu K."/>
            <person name="Fan W."/>
            <person name="Wang G."/>
        </authorList>
    </citation>
    <scope>NUCLEOTIDE SEQUENCE</scope>
    <source>
        <strain evidence="9">12Hb</strain>
    </source>
</reference>
<dbReference type="GO" id="GO:0007165">
    <property type="term" value="P:signal transduction"/>
    <property type="evidence" value="ECO:0007669"/>
    <property type="project" value="UniProtKB-KW"/>
</dbReference>
<dbReference type="GO" id="GO:0007635">
    <property type="term" value="P:chemosensory behavior"/>
    <property type="evidence" value="ECO:0007669"/>
    <property type="project" value="TreeGrafter"/>
</dbReference>
<comment type="subcellular location">
    <subcellularLocation>
        <location evidence="1 8">Cell membrane</location>
        <topology evidence="1 8">Multi-pass membrane protein</topology>
    </subcellularLocation>
</comment>
<evidence type="ECO:0000256" key="4">
    <source>
        <dbReference type="ARBA" id="ARBA00022989"/>
    </source>
</evidence>
<feature type="transmembrane region" description="Helical" evidence="8">
    <location>
        <begin position="429"/>
        <end position="451"/>
    </location>
</feature>
<dbReference type="EMBL" id="WIXP02000006">
    <property type="protein sequence ID" value="KAF6209162.1"/>
    <property type="molecule type" value="Genomic_DNA"/>
</dbReference>
<dbReference type="AlphaFoldDB" id="A0A8S9XJH2"/>
<keyword evidence="4 8" id="KW-1133">Transmembrane helix</keyword>
<feature type="transmembrane region" description="Helical" evidence="8">
    <location>
        <begin position="345"/>
        <end position="365"/>
    </location>
</feature>
<evidence type="ECO:0000256" key="7">
    <source>
        <dbReference type="ARBA" id="ARBA00023224"/>
    </source>
</evidence>
<protein>
    <recommendedName>
        <fullName evidence="8">Gustatory receptor</fullName>
    </recommendedName>
</protein>
<evidence type="ECO:0000256" key="1">
    <source>
        <dbReference type="ARBA" id="ARBA00004651"/>
    </source>
</evidence>
<proteinExistence type="inferred from homology"/>
<dbReference type="GO" id="GO:0050909">
    <property type="term" value="P:sensory perception of taste"/>
    <property type="evidence" value="ECO:0007669"/>
    <property type="project" value="InterPro"/>
</dbReference>
<feature type="transmembrane region" description="Helical" evidence="8">
    <location>
        <begin position="153"/>
        <end position="174"/>
    </location>
</feature>
<keyword evidence="2 8" id="KW-1003">Cell membrane</keyword>
<gene>
    <name evidence="9" type="ORF">GE061_014906</name>
</gene>
<evidence type="ECO:0000313" key="9">
    <source>
        <dbReference type="EMBL" id="KAF6209162.1"/>
    </source>
</evidence>
<name>A0A8S9XJH2_APOLU</name>
<dbReference type="GO" id="GO:0043025">
    <property type="term" value="C:neuronal cell body"/>
    <property type="evidence" value="ECO:0007669"/>
    <property type="project" value="TreeGrafter"/>
</dbReference>
<evidence type="ECO:0000313" key="10">
    <source>
        <dbReference type="Proteomes" id="UP000466442"/>
    </source>
</evidence>
<keyword evidence="3 8" id="KW-0812">Transmembrane</keyword>
<feature type="transmembrane region" description="Helical" evidence="8">
    <location>
        <begin position="310"/>
        <end position="333"/>
    </location>
</feature>
<comment type="function">
    <text evidence="8">Gustatory receptor which mediates acceptance or avoidance behavior, depending on its substrates.</text>
</comment>
<dbReference type="GO" id="GO:0008049">
    <property type="term" value="P:male courtship behavior"/>
    <property type="evidence" value="ECO:0007669"/>
    <property type="project" value="TreeGrafter"/>
</dbReference>
<dbReference type="Proteomes" id="UP000466442">
    <property type="component" value="Unassembled WGS sequence"/>
</dbReference>
<feature type="transmembrane region" description="Helical" evidence="8">
    <location>
        <begin position="40"/>
        <end position="62"/>
    </location>
</feature>
<evidence type="ECO:0000256" key="2">
    <source>
        <dbReference type="ARBA" id="ARBA00022475"/>
    </source>
</evidence>
<comment type="caution">
    <text evidence="8">Lacks conserved residue(s) required for the propagation of feature annotation.</text>
</comment>
<keyword evidence="5 8" id="KW-0472">Membrane</keyword>
<keyword evidence="6 8" id="KW-0675">Receptor</keyword>
<organism evidence="9 10">
    <name type="scientific">Apolygus lucorum</name>
    <name type="common">Small green plant bug</name>
    <name type="synonym">Lygocoris lucorum</name>
    <dbReference type="NCBI Taxonomy" id="248454"/>
    <lineage>
        <taxon>Eukaryota</taxon>
        <taxon>Metazoa</taxon>
        <taxon>Ecdysozoa</taxon>
        <taxon>Arthropoda</taxon>
        <taxon>Hexapoda</taxon>
        <taxon>Insecta</taxon>
        <taxon>Pterygota</taxon>
        <taxon>Neoptera</taxon>
        <taxon>Paraneoptera</taxon>
        <taxon>Hemiptera</taxon>
        <taxon>Heteroptera</taxon>
        <taxon>Panheteroptera</taxon>
        <taxon>Cimicomorpha</taxon>
        <taxon>Miridae</taxon>
        <taxon>Mirini</taxon>
        <taxon>Apolygus</taxon>
    </lineage>
</organism>
<dbReference type="GO" id="GO:0005886">
    <property type="term" value="C:plasma membrane"/>
    <property type="evidence" value="ECO:0007669"/>
    <property type="project" value="UniProtKB-SubCell"/>
</dbReference>
<sequence length="569" mass="64910">MGVLRILKGLTRLCAVTGTMPFTVVQNPSINLKVSHFRSAWTCALVVITLCNFYVTPAISIVTSVTSKVDVANSAKPEINSTDQPGSTPDDTQMLILKVLNPSIIFIMSLSSHFVTIFYLRKKLPRFVYDYLTVNQRLAKLTKTQLNSNHHMLYFYGIMIFPIPTFVFYISTVLDQTCTKLVWSVTQVLHNITSYSCEMQFVLFCHALGIEFRRINESFPVKSRSDLIWRHTWLHPRDSIFAVTDDLNVTRILLAQDCYLRLSRLLAHLNAMYSVQILFSMSGCFMKALLNVKLPIHVKGLSLSKTYHSLAFLFFSKLAASFVVFGVYLLLHYDGDNTLWRVTLVAHNFVSLTCELQLLIFILMIKSRFQVVNRALSSMCHDMRSARISVKSRKILYPKIEKSSDLHHIELAHDCYLKLVDSWILLNKIYAVQVLFSTGGCFLKALFNVYFLSSSSIDDWPVLQNDLINSVVWMVFYFSRFAMLALVATSASHEFAKTKAITALMSHWYDDSTIREELDIFWTNTSCRKLKFSTCGLFTLDSGLIIKACVTGITYLVLLVQFKPQIAVN</sequence>
<keyword evidence="10" id="KW-1185">Reference proteome</keyword>
<dbReference type="PANTHER" id="PTHR21143">
    <property type="entry name" value="INVERTEBRATE GUSTATORY RECEPTOR"/>
    <property type="match status" value="1"/>
</dbReference>
<dbReference type="GO" id="GO:0030424">
    <property type="term" value="C:axon"/>
    <property type="evidence" value="ECO:0007669"/>
    <property type="project" value="TreeGrafter"/>
</dbReference>